<dbReference type="Pfam" id="PF02894">
    <property type="entry name" value="GFO_IDH_MocA_C"/>
    <property type="match status" value="1"/>
</dbReference>
<dbReference type="SUPFAM" id="SSF55347">
    <property type="entry name" value="Glyceraldehyde-3-phosphate dehydrogenase-like, C-terminal domain"/>
    <property type="match status" value="1"/>
</dbReference>
<dbReference type="PANTHER" id="PTHR43377:SF10">
    <property type="entry name" value="BILIVERDIN REDUCTASE"/>
    <property type="match status" value="1"/>
</dbReference>
<keyword evidence="5" id="KW-1185">Reference proteome</keyword>
<evidence type="ECO:0000256" key="1">
    <source>
        <dbReference type="ARBA" id="ARBA00010928"/>
    </source>
</evidence>
<gene>
    <name evidence="4" type="ORF">IQ235_05020</name>
</gene>
<dbReference type="Proteomes" id="UP000621799">
    <property type="component" value="Unassembled WGS sequence"/>
</dbReference>
<dbReference type="GO" id="GO:0000166">
    <property type="term" value="F:nucleotide binding"/>
    <property type="evidence" value="ECO:0007669"/>
    <property type="project" value="InterPro"/>
</dbReference>
<dbReference type="Pfam" id="PF01408">
    <property type="entry name" value="GFO_IDH_MocA"/>
    <property type="match status" value="1"/>
</dbReference>
<dbReference type="PANTHER" id="PTHR43377">
    <property type="entry name" value="BILIVERDIN REDUCTASE A"/>
    <property type="match status" value="1"/>
</dbReference>
<organism evidence="4 5">
    <name type="scientific">Zarconia navalis LEGE 11467</name>
    <dbReference type="NCBI Taxonomy" id="1828826"/>
    <lineage>
        <taxon>Bacteria</taxon>
        <taxon>Bacillati</taxon>
        <taxon>Cyanobacteriota</taxon>
        <taxon>Cyanophyceae</taxon>
        <taxon>Oscillatoriophycideae</taxon>
        <taxon>Oscillatoriales</taxon>
        <taxon>Oscillatoriales incertae sedis</taxon>
        <taxon>Zarconia</taxon>
        <taxon>Zarconia navalis</taxon>
    </lineage>
</organism>
<feature type="domain" description="Gfo/Idh/MocA-like oxidoreductase C-terminal" evidence="3">
    <location>
        <begin position="160"/>
        <end position="336"/>
    </location>
</feature>
<protein>
    <submittedName>
        <fullName evidence="4">Gfo/Idh/MocA family oxidoreductase</fullName>
    </submittedName>
</protein>
<dbReference type="InterPro" id="IPR004104">
    <property type="entry name" value="Gfo/Idh/MocA-like_OxRdtase_C"/>
</dbReference>
<comment type="similarity">
    <text evidence="1">Belongs to the Gfo/Idh/MocA family.</text>
</comment>
<dbReference type="AlphaFoldDB" id="A0A928VXW1"/>
<accession>A0A928VXW1</accession>
<dbReference type="Gene3D" id="3.40.50.720">
    <property type="entry name" value="NAD(P)-binding Rossmann-like Domain"/>
    <property type="match status" value="1"/>
</dbReference>
<feature type="domain" description="Gfo/Idh/MocA-like oxidoreductase N-terminal" evidence="2">
    <location>
        <begin position="19"/>
        <end position="137"/>
    </location>
</feature>
<dbReference type="InterPro" id="IPR051450">
    <property type="entry name" value="Gfo/Idh/MocA_Oxidoreductases"/>
</dbReference>
<comment type="caution">
    <text evidence="4">The sequence shown here is derived from an EMBL/GenBank/DDBJ whole genome shotgun (WGS) entry which is preliminary data.</text>
</comment>
<sequence>MKHPNSDSIVPSYNLTTPIRVGLVGTGYAAMRRAEAFGDDDRSQLVAVVGSDCLRTQEFAGSYSAEAIDSWEKLVRREDIDLVTICTVNCDHGTIARAALQEGKHVVVEYPLCLDPIEAEELVALATDSEKLLHVEHIELLGGLHRALLHSLPEIEPVSYTRYITISSKHPAPRRWSYQPEKLGFPLSAALSRIRRLTDCFGEVTRVSSRDRYWDAPEDDFFTACLCTAELTFASGAMADVVYGKGDAFGVRENRFEVHGAKGTLILTPKDGKIMRGDEIVPIEIAPRRGLFAKDTGMVLDRLLENKPLYTNVLDSVYALKVADAARQSAQTGQAVLHLDAALPSEDSQWIY</sequence>
<name>A0A928VXW1_9CYAN</name>
<dbReference type="Gene3D" id="3.30.360.10">
    <property type="entry name" value="Dihydrodipicolinate Reductase, domain 2"/>
    <property type="match status" value="1"/>
</dbReference>
<dbReference type="InterPro" id="IPR000683">
    <property type="entry name" value="Gfo/Idh/MocA-like_OxRdtase_N"/>
</dbReference>
<dbReference type="InterPro" id="IPR036291">
    <property type="entry name" value="NAD(P)-bd_dom_sf"/>
</dbReference>
<proteinExistence type="inferred from homology"/>
<evidence type="ECO:0000259" key="2">
    <source>
        <dbReference type="Pfam" id="PF01408"/>
    </source>
</evidence>
<evidence type="ECO:0000259" key="3">
    <source>
        <dbReference type="Pfam" id="PF02894"/>
    </source>
</evidence>
<reference evidence="4" key="1">
    <citation type="submission" date="2020-10" db="EMBL/GenBank/DDBJ databases">
        <authorList>
            <person name="Castelo-Branco R."/>
            <person name="Eusebio N."/>
            <person name="Adriana R."/>
            <person name="Vieira A."/>
            <person name="Brugerolle De Fraissinette N."/>
            <person name="Rezende De Castro R."/>
            <person name="Schneider M.P."/>
            <person name="Vasconcelos V."/>
            <person name="Leao P.N."/>
        </authorList>
    </citation>
    <scope>NUCLEOTIDE SEQUENCE</scope>
    <source>
        <strain evidence="4">LEGE 11467</strain>
    </source>
</reference>
<dbReference type="SUPFAM" id="SSF51735">
    <property type="entry name" value="NAD(P)-binding Rossmann-fold domains"/>
    <property type="match status" value="1"/>
</dbReference>
<dbReference type="EMBL" id="JADEXN010000060">
    <property type="protein sequence ID" value="MBE9040153.1"/>
    <property type="molecule type" value="Genomic_DNA"/>
</dbReference>
<evidence type="ECO:0000313" key="4">
    <source>
        <dbReference type="EMBL" id="MBE9040153.1"/>
    </source>
</evidence>
<dbReference type="RefSeq" id="WP_264320422.1">
    <property type="nucleotide sequence ID" value="NZ_JADEXN010000060.1"/>
</dbReference>
<evidence type="ECO:0000313" key="5">
    <source>
        <dbReference type="Proteomes" id="UP000621799"/>
    </source>
</evidence>